<dbReference type="GO" id="GO:0070062">
    <property type="term" value="C:extracellular exosome"/>
    <property type="evidence" value="ECO:0007669"/>
    <property type="project" value="TreeGrafter"/>
</dbReference>
<feature type="compositionally biased region" description="Pro residues" evidence="1">
    <location>
        <begin position="458"/>
        <end position="468"/>
    </location>
</feature>
<protein>
    <recommendedName>
        <fullName evidence="3">Lipid-binding serum glycoprotein N-terminal domain-containing protein</fullName>
    </recommendedName>
</protein>
<evidence type="ECO:0000259" key="3">
    <source>
        <dbReference type="SMART" id="SM00328"/>
    </source>
</evidence>
<keyword evidence="5" id="KW-1185">Reference proteome</keyword>
<dbReference type="Proteomes" id="UP000335636">
    <property type="component" value="Unassembled WGS sequence"/>
</dbReference>
<evidence type="ECO:0000256" key="2">
    <source>
        <dbReference type="SAM" id="SignalP"/>
    </source>
</evidence>
<keyword evidence="2" id="KW-0732">Signal</keyword>
<feature type="chain" id="PRO_5022825079" description="Lipid-binding serum glycoprotein N-terminal domain-containing protein" evidence="2">
    <location>
        <begin position="22"/>
        <end position="529"/>
    </location>
</feature>
<dbReference type="AlphaFoldDB" id="A0A5E4CUB5"/>
<accession>A0A5E4CUB5</accession>
<feature type="compositionally biased region" description="Low complexity" evidence="1">
    <location>
        <begin position="492"/>
        <end position="510"/>
    </location>
</feature>
<dbReference type="Gene3D" id="3.15.10.10">
    <property type="entry name" value="Bactericidal permeability-increasing protein, domain 1"/>
    <property type="match status" value="1"/>
</dbReference>
<dbReference type="GO" id="GO:0002227">
    <property type="term" value="P:innate immune response in mucosa"/>
    <property type="evidence" value="ECO:0007669"/>
    <property type="project" value="TreeGrafter"/>
</dbReference>
<dbReference type="InterPro" id="IPR017942">
    <property type="entry name" value="Lipid-bd_serum_glycop_N"/>
</dbReference>
<dbReference type="SUPFAM" id="SSF55394">
    <property type="entry name" value="Bactericidal permeability-increasing protein, BPI"/>
    <property type="match status" value="2"/>
</dbReference>
<dbReference type="InterPro" id="IPR021193">
    <property type="entry name" value="Bpifb1"/>
</dbReference>
<evidence type="ECO:0000313" key="5">
    <source>
        <dbReference type="Proteomes" id="UP000335636"/>
    </source>
</evidence>
<dbReference type="GO" id="GO:0008289">
    <property type="term" value="F:lipid binding"/>
    <property type="evidence" value="ECO:0007669"/>
    <property type="project" value="InterPro"/>
</dbReference>
<gene>
    <name evidence="4" type="ORF">MONAX_5E008477</name>
</gene>
<dbReference type="EMBL" id="CABDUW010002091">
    <property type="protein sequence ID" value="VTJ85407.1"/>
    <property type="molecule type" value="Genomic_DNA"/>
</dbReference>
<sequence length="529" mass="57404">MAVRWTATLLCGLLAATLAQATFSAPAVLNLGPDVIKERLTQKLKYHDATAILQQLPLLSAMREESSRGLLSGLKDTIMKHVIWLKVTSAAITQLQIQPSDQDQELVIKIPLDMVAGFNTPLVKTIVEMHMQSEVEARIRVDSEQVGPSALVLSDCFNRQGTLRISLLRKISFWVSPLVDKVTSLLMPTLPKLVKTQLCPVIQAAFKDMFQDFLKLVRVPIPLSPGGLLFDLLSSYIEGDVIQLNLQAKLLDSQSKVTNWLNDSSVSLAMPPLDGAPFSFVMRQDVLNAVVAVLLPPDKLTVLLDYVLPDLAKELKSSIKEISEQAAEKLDGTQLVKFQTRKTPQLLLSQGSAQAAQLIVLDLFPTNTALRPLFTLGIEAKSEAQFYTEGDQLVLSFNDISAERIKLMNSDIKLFNPELLKDIITKILNSALLITENGASLCRLLPSPVSSPGVPFLHLPPPSGPSPNPTSAAQPRPSLEPVPGRRDGPRRAGGTPSIAAAGAIATSPAGVAGENDPKPHVEWVGEYVT</sequence>
<feature type="signal peptide" evidence="2">
    <location>
        <begin position="1"/>
        <end position="21"/>
    </location>
</feature>
<dbReference type="InterPro" id="IPR017943">
    <property type="entry name" value="Bactericidal_perm-incr_a/b_dom"/>
</dbReference>
<evidence type="ECO:0000256" key="1">
    <source>
        <dbReference type="SAM" id="MobiDB-lite"/>
    </source>
</evidence>
<organism evidence="4 5">
    <name type="scientific">Marmota monax</name>
    <name type="common">Woodchuck</name>
    <dbReference type="NCBI Taxonomy" id="9995"/>
    <lineage>
        <taxon>Eukaryota</taxon>
        <taxon>Metazoa</taxon>
        <taxon>Chordata</taxon>
        <taxon>Craniata</taxon>
        <taxon>Vertebrata</taxon>
        <taxon>Euteleostomi</taxon>
        <taxon>Mammalia</taxon>
        <taxon>Eutheria</taxon>
        <taxon>Euarchontoglires</taxon>
        <taxon>Glires</taxon>
        <taxon>Rodentia</taxon>
        <taxon>Sciuromorpha</taxon>
        <taxon>Sciuridae</taxon>
        <taxon>Xerinae</taxon>
        <taxon>Marmotini</taxon>
        <taxon>Marmota</taxon>
    </lineage>
</organism>
<evidence type="ECO:0000313" key="4">
    <source>
        <dbReference type="EMBL" id="VTJ85407.1"/>
    </source>
</evidence>
<comment type="caution">
    <text evidence="4">The sequence shown here is derived from an EMBL/GenBank/DDBJ whole genome shotgun (WGS) entry which is preliminary data.</text>
</comment>
<dbReference type="Gene3D" id="3.15.20.10">
    <property type="entry name" value="Bactericidal permeability-increasing protein, domain 2"/>
    <property type="match status" value="1"/>
</dbReference>
<dbReference type="GO" id="GO:0034144">
    <property type="term" value="P:negative regulation of toll-like receptor 4 signaling pathway"/>
    <property type="evidence" value="ECO:0007669"/>
    <property type="project" value="TreeGrafter"/>
</dbReference>
<name>A0A5E4CUB5_MARMO</name>
<dbReference type="PANTHER" id="PTHR47395">
    <property type="entry name" value="BPI FOLD-CONTAINING FAMILY B MEMBER 1"/>
    <property type="match status" value="1"/>
</dbReference>
<dbReference type="SMART" id="SM00328">
    <property type="entry name" value="BPI1"/>
    <property type="match status" value="1"/>
</dbReference>
<feature type="domain" description="Lipid-binding serum glycoprotein N-terminal" evidence="3">
    <location>
        <begin position="36"/>
        <end position="263"/>
    </location>
</feature>
<dbReference type="PANTHER" id="PTHR47395:SF1">
    <property type="entry name" value="BPI FOLD-CONTAINING FAMILY B MEMBER 1"/>
    <property type="match status" value="1"/>
</dbReference>
<dbReference type="CDD" id="cd00025">
    <property type="entry name" value="BPI1"/>
    <property type="match status" value="1"/>
</dbReference>
<dbReference type="Pfam" id="PF01273">
    <property type="entry name" value="LBP_BPI_CETP"/>
    <property type="match status" value="1"/>
</dbReference>
<reference evidence="4" key="1">
    <citation type="submission" date="2019-04" db="EMBL/GenBank/DDBJ databases">
        <authorList>
            <person name="Alioto T."/>
            <person name="Alioto T."/>
        </authorList>
    </citation>
    <scope>NUCLEOTIDE SEQUENCE [LARGE SCALE GENOMIC DNA]</scope>
</reference>
<feature type="region of interest" description="Disordered" evidence="1">
    <location>
        <begin position="455"/>
        <end position="529"/>
    </location>
</feature>
<proteinExistence type="predicted"/>